<reference evidence="9 10" key="1">
    <citation type="submission" date="2020-02" db="EMBL/GenBank/DDBJ databases">
        <title>Draft genome sequence of two Spirosoma agri KCTC 52727 and Spirosoma terrae KCTC 52035.</title>
        <authorList>
            <person name="Rojas J."/>
            <person name="Ambika Manirajan B."/>
            <person name="Ratering S."/>
            <person name="Suarez C."/>
            <person name="Schnell S."/>
        </authorList>
    </citation>
    <scope>NUCLEOTIDE SEQUENCE [LARGE SCALE GENOMIC DNA]</scope>
    <source>
        <strain evidence="9 10">KCTC 52727</strain>
    </source>
</reference>
<comment type="subcellular location">
    <subcellularLocation>
        <location evidence="1">Cell membrane</location>
        <topology evidence="1">Multi-pass membrane protein</topology>
    </subcellularLocation>
</comment>
<feature type="transmembrane region" description="Helical" evidence="7">
    <location>
        <begin position="119"/>
        <end position="140"/>
    </location>
</feature>
<dbReference type="PANTHER" id="PTHR30506">
    <property type="entry name" value="INNER MEMBRANE PROTEIN"/>
    <property type="match status" value="1"/>
</dbReference>
<proteinExistence type="inferred from homology"/>
<dbReference type="PANTHER" id="PTHR30506:SF3">
    <property type="entry name" value="UPF0126 INNER MEMBRANE PROTEIN YADS-RELATED"/>
    <property type="match status" value="1"/>
</dbReference>
<feature type="domain" description="Glycine transporter" evidence="8">
    <location>
        <begin position="6"/>
        <end position="82"/>
    </location>
</feature>
<keyword evidence="10" id="KW-1185">Reference proteome</keyword>
<dbReference type="RefSeq" id="WP_164040377.1">
    <property type="nucleotide sequence ID" value="NZ_JAAGNZ010000001.1"/>
</dbReference>
<feature type="transmembrane region" description="Helical" evidence="7">
    <location>
        <begin position="32"/>
        <end position="53"/>
    </location>
</feature>
<protein>
    <submittedName>
        <fullName evidence="9">Trimeric intracellular cation channel family protein</fullName>
    </submittedName>
</protein>
<dbReference type="InterPro" id="IPR005115">
    <property type="entry name" value="Gly_transporter"/>
</dbReference>
<dbReference type="AlphaFoldDB" id="A0A6M0IJK4"/>
<sequence>MSIWYLTDLVGTSVFAISGALSALSKKMYHDLFSIFFISFLTAIGGGTVRDVIMGAHPIAWIRDPNYLIVIIGSVGVAVLCRRWLQGVLRRPLLVFDTVGIGIYTILGMQKALSFGVNTWASMLLGVISALFGGVIRDTLVNDLPLIFDRQLYATPCLAGAVLYQIGLILALDPNLNFILSASAITLIRLVAIRRGWSLPRINS</sequence>
<keyword evidence="3" id="KW-1003">Cell membrane</keyword>
<evidence type="ECO:0000256" key="6">
    <source>
        <dbReference type="ARBA" id="ARBA00023136"/>
    </source>
</evidence>
<evidence type="ECO:0000256" key="7">
    <source>
        <dbReference type="SAM" id="Phobius"/>
    </source>
</evidence>
<evidence type="ECO:0000256" key="5">
    <source>
        <dbReference type="ARBA" id="ARBA00022989"/>
    </source>
</evidence>
<evidence type="ECO:0000256" key="2">
    <source>
        <dbReference type="ARBA" id="ARBA00008193"/>
    </source>
</evidence>
<dbReference type="Pfam" id="PF03458">
    <property type="entry name" value="Gly_transporter"/>
    <property type="match status" value="2"/>
</dbReference>
<comment type="similarity">
    <text evidence="2">Belongs to the UPF0126 family.</text>
</comment>
<evidence type="ECO:0000256" key="1">
    <source>
        <dbReference type="ARBA" id="ARBA00004651"/>
    </source>
</evidence>
<dbReference type="GO" id="GO:0005886">
    <property type="term" value="C:plasma membrane"/>
    <property type="evidence" value="ECO:0007669"/>
    <property type="project" value="UniProtKB-SubCell"/>
</dbReference>
<accession>A0A6M0IJK4</accession>
<organism evidence="9 10">
    <name type="scientific">Spirosoma agri</name>
    <dbReference type="NCBI Taxonomy" id="1987381"/>
    <lineage>
        <taxon>Bacteria</taxon>
        <taxon>Pseudomonadati</taxon>
        <taxon>Bacteroidota</taxon>
        <taxon>Cytophagia</taxon>
        <taxon>Cytophagales</taxon>
        <taxon>Cytophagaceae</taxon>
        <taxon>Spirosoma</taxon>
    </lineage>
</organism>
<evidence type="ECO:0000313" key="10">
    <source>
        <dbReference type="Proteomes" id="UP000477386"/>
    </source>
</evidence>
<evidence type="ECO:0000259" key="8">
    <source>
        <dbReference type="Pfam" id="PF03458"/>
    </source>
</evidence>
<comment type="caution">
    <text evidence="9">The sequence shown here is derived from an EMBL/GenBank/DDBJ whole genome shotgun (WGS) entry which is preliminary data.</text>
</comment>
<feature type="transmembrane region" description="Helical" evidence="7">
    <location>
        <begin position="6"/>
        <end position="25"/>
    </location>
</feature>
<keyword evidence="6 7" id="KW-0472">Membrane</keyword>
<name>A0A6M0IJK4_9BACT</name>
<dbReference type="Proteomes" id="UP000477386">
    <property type="component" value="Unassembled WGS sequence"/>
</dbReference>
<evidence type="ECO:0000256" key="3">
    <source>
        <dbReference type="ARBA" id="ARBA00022475"/>
    </source>
</evidence>
<evidence type="ECO:0000256" key="4">
    <source>
        <dbReference type="ARBA" id="ARBA00022692"/>
    </source>
</evidence>
<feature type="transmembrane region" description="Helical" evidence="7">
    <location>
        <begin position="65"/>
        <end position="81"/>
    </location>
</feature>
<keyword evidence="5 7" id="KW-1133">Transmembrane helix</keyword>
<evidence type="ECO:0000313" key="9">
    <source>
        <dbReference type="EMBL" id="NEU68490.1"/>
    </source>
</evidence>
<feature type="transmembrane region" description="Helical" evidence="7">
    <location>
        <begin position="152"/>
        <end position="172"/>
    </location>
</feature>
<gene>
    <name evidence="9" type="ORF">GK091_16495</name>
</gene>
<feature type="domain" description="Glycine transporter" evidence="8">
    <location>
        <begin position="95"/>
        <end position="165"/>
    </location>
</feature>
<feature type="transmembrane region" description="Helical" evidence="7">
    <location>
        <begin position="178"/>
        <end position="197"/>
    </location>
</feature>
<dbReference type="EMBL" id="JAAGNZ010000001">
    <property type="protein sequence ID" value="NEU68490.1"/>
    <property type="molecule type" value="Genomic_DNA"/>
</dbReference>
<keyword evidence="4 7" id="KW-0812">Transmembrane</keyword>